<feature type="binding site" evidence="9">
    <location>
        <position position="11"/>
    </location>
    <ligand>
        <name>NADPH</name>
        <dbReference type="ChEBI" id="CHEBI:57783"/>
    </ligand>
</feature>
<feature type="binding site" evidence="9">
    <location>
        <position position="213"/>
    </location>
    <ligand>
        <name>1-deoxy-D-xylulose 5-phosphate</name>
        <dbReference type="ChEBI" id="CHEBI:57792"/>
    </ligand>
</feature>
<dbReference type="Gene3D" id="1.10.1740.10">
    <property type="match status" value="1"/>
</dbReference>
<evidence type="ECO:0000259" key="12">
    <source>
        <dbReference type="Pfam" id="PF13288"/>
    </source>
</evidence>
<comment type="pathway">
    <text evidence="1 9">Isoprenoid biosynthesis; isopentenyl diphosphate biosynthesis via DXP pathway; isopentenyl diphosphate from 1-deoxy-D-xylulose 5-phosphate: step 1/6.</text>
</comment>
<dbReference type="Pfam" id="PF02670">
    <property type="entry name" value="DXP_reductoisom"/>
    <property type="match status" value="1"/>
</dbReference>
<feature type="binding site" evidence="9">
    <location>
        <position position="120"/>
    </location>
    <ligand>
        <name>NADPH</name>
        <dbReference type="ChEBI" id="CHEBI:57783"/>
    </ligand>
</feature>
<evidence type="ECO:0000256" key="6">
    <source>
        <dbReference type="ARBA" id="ARBA00023211"/>
    </source>
</evidence>
<gene>
    <name evidence="9" type="primary">dxr</name>
    <name evidence="13" type="ORF">E6K71_09240</name>
</gene>
<feature type="binding site" evidence="9">
    <location>
        <position position="122"/>
    </location>
    <ligand>
        <name>NADPH</name>
        <dbReference type="ChEBI" id="CHEBI:57783"/>
    </ligand>
</feature>
<organism evidence="13 14">
    <name type="scientific">Eiseniibacteriota bacterium</name>
    <dbReference type="NCBI Taxonomy" id="2212470"/>
    <lineage>
        <taxon>Bacteria</taxon>
        <taxon>Candidatus Eiseniibacteriota</taxon>
    </lineage>
</organism>
<feature type="binding site" evidence="9">
    <location>
        <position position="214"/>
    </location>
    <ligand>
        <name>1-deoxy-D-xylulose 5-phosphate</name>
        <dbReference type="ChEBI" id="CHEBI:57792"/>
    </ligand>
</feature>
<dbReference type="AlphaFoldDB" id="A0A538S8F9"/>
<dbReference type="InterPro" id="IPR013512">
    <property type="entry name" value="DXP_reductoisomerase_N"/>
</dbReference>
<dbReference type="SUPFAM" id="SSF69055">
    <property type="entry name" value="1-deoxy-D-xylulose-5-phosphate reductoisomerase, C-terminal domain"/>
    <property type="match status" value="1"/>
</dbReference>
<dbReference type="PIRSF" id="PIRSF006205">
    <property type="entry name" value="Dxp_reductismrs"/>
    <property type="match status" value="1"/>
</dbReference>
<dbReference type="InterPro" id="IPR036291">
    <property type="entry name" value="NAD(P)-bd_dom_sf"/>
</dbReference>
<dbReference type="PANTHER" id="PTHR30525:SF0">
    <property type="entry name" value="1-DEOXY-D-XYLULOSE 5-PHOSPHATE REDUCTOISOMERASE, CHLOROPLASTIC"/>
    <property type="match status" value="1"/>
</dbReference>
<evidence type="ECO:0000256" key="8">
    <source>
        <dbReference type="ARBA" id="ARBA00048543"/>
    </source>
</evidence>
<dbReference type="PANTHER" id="PTHR30525">
    <property type="entry name" value="1-DEOXY-D-XYLULOSE 5-PHOSPHATE REDUCTOISOMERASE"/>
    <property type="match status" value="1"/>
</dbReference>
<comment type="catalytic activity">
    <reaction evidence="8">
        <text>2-C-methyl-D-erythritol 4-phosphate + NADP(+) = 1-deoxy-D-xylulose 5-phosphate + NADPH + H(+)</text>
        <dbReference type="Rhea" id="RHEA:13717"/>
        <dbReference type="ChEBI" id="CHEBI:15378"/>
        <dbReference type="ChEBI" id="CHEBI:57783"/>
        <dbReference type="ChEBI" id="CHEBI:57792"/>
        <dbReference type="ChEBI" id="CHEBI:58262"/>
        <dbReference type="ChEBI" id="CHEBI:58349"/>
        <dbReference type="EC" id="1.1.1.267"/>
    </reaction>
    <physiologicalReaction direction="right-to-left" evidence="8">
        <dbReference type="Rhea" id="RHEA:13719"/>
    </physiologicalReaction>
</comment>
<evidence type="ECO:0000256" key="1">
    <source>
        <dbReference type="ARBA" id="ARBA00005094"/>
    </source>
</evidence>
<evidence type="ECO:0000259" key="11">
    <source>
        <dbReference type="Pfam" id="PF08436"/>
    </source>
</evidence>
<keyword evidence="3 9" id="KW-0479">Metal-binding</keyword>
<keyword evidence="6 9" id="KW-0464">Manganese</keyword>
<proteinExistence type="inferred from homology"/>
<evidence type="ECO:0000256" key="2">
    <source>
        <dbReference type="ARBA" id="ARBA00006825"/>
    </source>
</evidence>
<keyword evidence="4 9" id="KW-0521">NADP</keyword>
<evidence type="ECO:0000259" key="10">
    <source>
        <dbReference type="Pfam" id="PF02670"/>
    </source>
</evidence>
<evidence type="ECO:0000256" key="5">
    <source>
        <dbReference type="ARBA" id="ARBA00023002"/>
    </source>
</evidence>
<dbReference type="InterPro" id="IPR003821">
    <property type="entry name" value="DXP_reductoisomerase"/>
</dbReference>
<dbReference type="EC" id="1.1.1.267" evidence="9"/>
<dbReference type="InterPro" id="IPR026877">
    <property type="entry name" value="DXPR_C"/>
</dbReference>
<sequence length="386" mass="41136">MRRVALLGATGSIGTAAQDLARAYPDRIRLVSLAARSNHEALIRAAEEFRVPRIALVDPEAARRARSAWKGGEVLEGEEALAALAAEDGVDVVVNAVVGGIGLKPTVAALSAGKRVALANKESVVLAGELLLGIAKRSGGSLVPVDSEHSGVAQCLAARPVSDVRRVTLTASGGPFLRRAPASIQDATPAEVLKHPTWSMGERITVDCATLMNKGFEVIEARWLFGLPPDRLDVVIHPQSIVHAFVEFVDGSVLAQLSIPDMRLPLLYALSAPERWTSELPRLQLLDLPSLSFERPDPARSPGLTLARRALEAGGTSTAVLNAADEEAVRLFLEKKIRFGDLMPLVEEVLGAHRPQGGALTLESILEADRWARARLHEAAANVARG</sequence>
<dbReference type="Pfam" id="PF13288">
    <property type="entry name" value="DXPR_C"/>
    <property type="match status" value="1"/>
</dbReference>
<dbReference type="FunFam" id="3.40.50.720:FF:000045">
    <property type="entry name" value="1-deoxy-D-xylulose 5-phosphate reductoisomerase"/>
    <property type="match status" value="1"/>
</dbReference>
<feature type="binding site" evidence="9">
    <location>
        <position position="172"/>
    </location>
    <ligand>
        <name>1-deoxy-D-xylulose 5-phosphate</name>
        <dbReference type="ChEBI" id="CHEBI:57792"/>
    </ligand>
</feature>
<feature type="domain" description="1-deoxy-D-xylulose 5-phosphate reductoisomerase C-terminal" evidence="11">
    <location>
        <begin position="142"/>
        <end position="225"/>
    </location>
</feature>
<keyword evidence="7 9" id="KW-0414">Isoprene biosynthesis</keyword>
<comment type="function">
    <text evidence="9">Catalyzes the NADPH-dependent rearrangement and reduction of 1-deoxy-D-xylulose-5-phosphate (DXP) to 2-C-methyl-D-erythritol 4-phosphate (MEP).</text>
</comment>
<feature type="binding site" evidence="9">
    <location>
        <position position="12"/>
    </location>
    <ligand>
        <name>NADPH</name>
        <dbReference type="ChEBI" id="CHEBI:57783"/>
    </ligand>
</feature>
<evidence type="ECO:0000256" key="9">
    <source>
        <dbReference type="HAMAP-Rule" id="MF_00183"/>
    </source>
</evidence>
<dbReference type="InterPro" id="IPR013644">
    <property type="entry name" value="DXP_reductoisomerase_C"/>
</dbReference>
<feature type="binding site" evidence="9">
    <location>
        <position position="121"/>
    </location>
    <ligand>
        <name>1-deoxy-D-xylulose 5-phosphate</name>
        <dbReference type="ChEBI" id="CHEBI:57792"/>
    </ligand>
</feature>
<dbReference type="GO" id="GO:0070402">
    <property type="term" value="F:NADPH binding"/>
    <property type="evidence" value="ECO:0007669"/>
    <property type="project" value="InterPro"/>
</dbReference>
<evidence type="ECO:0000256" key="3">
    <source>
        <dbReference type="ARBA" id="ARBA00022723"/>
    </source>
</evidence>
<dbReference type="HAMAP" id="MF_00183">
    <property type="entry name" value="DXP_reductoisom"/>
    <property type="match status" value="1"/>
</dbReference>
<dbReference type="EMBL" id="VBOR01000102">
    <property type="protein sequence ID" value="TMQ47650.1"/>
    <property type="molecule type" value="Genomic_DNA"/>
</dbReference>
<feature type="binding site" evidence="9">
    <location>
        <position position="147"/>
    </location>
    <ligand>
        <name>1-deoxy-D-xylulose 5-phosphate</name>
        <dbReference type="ChEBI" id="CHEBI:57792"/>
    </ligand>
</feature>
<feature type="binding site" evidence="9">
    <location>
        <position position="10"/>
    </location>
    <ligand>
        <name>NADPH</name>
        <dbReference type="ChEBI" id="CHEBI:57783"/>
    </ligand>
</feature>
<evidence type="ECO:0000313" key="13">
    <source>
        <dbReference type="EMBL" id="TMQ47650.1"/>
    </source>
</evidence>
<dbReference type="SUPFAM" id="SSF51735">
    <property type="entry name" value="NAD(P)-binding Rossmann-fold domains"/>
    <property type="match status" value="1"/>
</dbReference>
<name>A0A538S8F9_UNCEI</name>
<comment type="cofactor">
    <cofactor evidence="9">
        <name>Mg(2+)</name>
        <dbReference type="ChEBI" id="CHEBI:18420"/>
    </cofactor>
    <cofactor evidence="9">
        <name>Mn(2+)</name>
        <dbReference type="ChEBI" id="CHEBI:29035"/>
    </cofactor>
</comment>
<feature type="binding site" evidence="9">
    <location>
        <position position="13"/>
    </location>
    <ligand>
        <name>NADPH</name>
        <dbReference type="ChEBI" id="CHEBI:57783"/>
    </ligand>
</feature>
<reference evidence="13 14" key="1">
    <citation type="journal article" date="2019" name="Nat. Microbiol.">
        <title>Mediterranean grassland soil C-N compound turnover is dependent on rainfall and depth, and is mediated by genomically divergent microorganisms.</title>
        <authorList>
            <person name="Diamond S."/>
            <person name="Andeer P.F."/>
            <person name="Li Z."/>
            <person name="Crits-Christoph A."/>
            <person name="Burstein D."/>
            <person name="Anantharaman K."/>
            <person name="Lane K.R."/>
            <person name="Thomas B.C."/>
            <person name="Pan C."/>
            <person name="Northen T.R."/>
            <person name="Banfield J.F."/>
        </authorList>
    </citation>
    <scope>NUCLEOTIDE SEQUENCE [LARGE SCALE GENOMIC DNA]</scope>
    <source>
        <strain evidence="13">WS_1</strain>
    </source>
</reference>
<feature type="binding site" evidence="9">
    <location>
        <position position="38"/>
    </location>
    <ligand>
        <name>NADPH</name>
        <dbReference type="ChEBI" id="CHEBI:57783"/>
    </ligand>
</feature>
<keyword evidence="13" id="KW-0413">Isomerase</keyword>
<dbReference type="Gene3D" id="3.40.50.720">
    <property type="entry name" value="NAD(P)-binding Rossmann-like Domain"/>
    <property type="match status" value="1"/>
</dbReference>
<comment type="similarity">
    <text evidence="2 9">Belongs to the DXR family.</text>
</comment>
<protein>
    <recommendedName>
        <fullName evidence="9">1-deoxy-D-xylulose 5-phosphate reductoisomerase</fullName>
        <shortName evidence="9">DXP reductoisomerase</shortName>
        <ecNumber evidence="9">1.1.1.267</ecNumber>
    </recommendedName>
    <alternativeName>
        <fullName evidence="9">1-deoxyxylulose-5-phosphate reductoisomerase</fullName>
    </alternativeName>
    <alternativeName>
        <fullName evidence="9">2-C-methyl-D-erythritol 4-phosphate synthase</fullName>
    </alternativeName>
</protein>
<evidence type="ECO:0000256" key="7">
    <source>
        <dbReference type="ARBA" id="ARBA00023229"/>
    </source>
</evidence>
<feature type="binding site" evidence="9">
    <location>
        <position position="148"/>
    </location>
    <ligand>
        <name>1-deoxy-D-xylulose 5-phosphate</name>
        <dbReference type="ChEBI" id="CHEBI:57792"/>
    </ligand>
</feature>
<dbReference type="GO" id="GO:0030145">
    <property type="term" value="F:manganese ion binding"/>
    <property type="evidence" value="ECO:0007669"/>
    <property type="project" value="TreeGrafter"/>
</dbReference>
<evidence type="ECO:0000256" key="4">
    <source>
        <dbReference type="ARBA" id="ARBA00022857"/>
    </source>
</evidence>
<feature type="binding site" evidence="9">
    <location>
        <position position="201"/>
    </location>
    <ligand>
        <name>NADPH</name>
        <dbReference type="ChEBI" id="CHEBI:57783"/>
    </ligand>
</feature>
<feature type="binding site" evidence="9">
    <location>
        <position position="146"/>
    </location>
    <ligand>
        <name>Mn(2+)</name>
        <dbReference type="ChEBI" id="CHEBI:29035"/>
    </ligand>
</feature>
<comment type="caution">
    <text evidence="13">The sequence shown here is derived from an EMBL/GenBank/DDBJ whole genome shotgun (WGS) entry which is preliminary data.</text>
</comment>
<dbReference type="UniPathway" id="UPA00056">
    <property type="reaction ID" value="UER00092"/>
</dbReference>
<feature type="binding site" evidence="9">
    <location>
        <position position="195"/>
    </location>
    <ligand>
        <name>1-deoxy-D-xylulose 5-phosphate</name>
        <dbReference type="ChEBI" id="CHEBI:57792"/>
    </ligand>
</feature>
<keyword evidence="9" id="KW-0460">Magnesium</keyword>
<feature type="binding site" evidence="9">
    <location>
        <position position="217"/>
    </location>
    <ligand>
        <name>Mn(2+)</name>
        <dbReference type="ChEBI" id="CHEBI:29035"/>
    </ligand>
</feature>
<accession>A0A538S8F9</accession>
<feature type="binding site" evidence="9">
    <location>
        <position position="148"/>
    </location>
    <ligand>
        <name>Mn(2+)</name>
        <dbReference type="ChEBI" id="CHEBI:29035"/>
    </ligand>
</feature>
<dbReference type="Proteomes" id="UP000316292">
    <property type="component" value="Unassembled WGS sequence"/>
</dbReference>
<dbReference type="NCBIfam" id="TIGR00243">
    <property type="entry name" value="Dxr"/>
    <property type="match status" value="1"/>
</dbReference>
<feature type="domain" description="DXP reductoisomerase C-terminal" evidence="12">
    <location>
        <begin position="257"/>
        <end position="374"/>
    </location>
</feature>
<evidence type="ECO:0000313" key="14">
    <source>
        <dbReference type="Proteomes" id="UP000316292"/>
    </source>
</evidence>
<dbReference type="SUPFAM" id="SSF55347">
    <property type="entry name" value="Glyceraldehyde-3-phosphate dehydrogenase-like, C-terminal domain"/>
    <property type="match status" value="1"/>
</dbReference>
<dbReference type="GO" id="GO:0051484">
    <property type="term" value="P:isopentenyl diphosphate biosynthetic process, methylerythritol 4-phosphate pathway involved in terpenoid biosynthetic process"/>
    <property type="evidence" value="ECO:0007669"/>
    <property type="project" value="TreeGrafter"/>
</dbReference>
<dbReference type="GO" id="GO:0030604">
    <property type="term" value="F:1-deoxy-D-xylulose-5-phosphate reductoisomerase activity"/>
    <property type="evidence" value="ECO:0007669"/>
    <property type="project" value="UniProtKB-UniRule"/>
</dbReference>
<dbReference type="GO" id="GO:0016853">
    <property type="term" value="F:isomerase activity"/>
    <property type="evidence" value="ECO:0007669"/>
    <property type="project" value="UniProtKB-KW"/>
</dbReference>
<dbReference type="Pfam" id="PF08436">
    <property type="entry name" value="DXP_redisom_C"/>
    <property type="match status" value="1"/>
</dbReference>
<keyword evidence="5 9" id="KW-0560">Oxidoreductase</keyword>
<dbReference type="InterPro" id="IPR036169">
    <property type="entry name" value="DXPR_C_sf"/>
</dbReference>
<feature type="binding site" evidence="9">
    <location>
        <position position="217"/>
    </location>
    <ligand>
        <name>1-deoxy-D-xylulose 5-phosphate</name>
        <dbReference type="ChEBI" id="CHEBI:57792"/>
    </ligand>
</feature>
<feature type="domain" description="1-deoxy-D-xylulose 5-phosphate reductoisomerase N-terminal" evidence="10">
    <location>
        <begin position="4"/>
        <end position="128"/>
    </location>
</feature>
<comment type="caution">
    <text evidence="9">Lacks conserved residue(s) required for the propagation of feature annotation.</text>
</comment>